<evidence type="ECO:0000259" key="1">
    <source>
        <dbReference type="Pfam" id="PF01494"/>
    </source>
</evidence>
<dbReference type="RefSeq" id="WP_190451951.1">
    <property type="nucleotide sequence ID" value="NZ_JAMPLM010000088.1"/>
</dbReference>
<dbReference type="Pfam" id="PF22607">
    <property type="entry name" value="FAD_binding-like"/>
    <property type="match status" value="1"/>
</dbReference>
<name>A0ABV0KUB8_9CYAN</name>
<accession>A0ABV0KUB8</accession>
<gene>
    <name evidence="3" type="ORF">NDI38_30770</name>
</gene>
<dbReference type="PRINTS" id="PR00420">
    <property type="entry name" value="RNGMNOXGNASE"/>
</dbReference>
<dbReference type="SUPFAM" id="SSF54373">
    <property type="entry name" value="FAD-linked reductases, C-terminal domain"/>
    <property type="match status" value="1"/>
</dbReference>
<dbReference type="Proteomes" id="UP001476950">
    <property type="component" value="Unassembled WGS sequence"/>
</dbReference>
<organism evidence="3 4">
    <name type="scientific">Stenomitos frigidus AS-A4</name>
    <dbReference type="NCBI Taxonomy" id="2933935"/>
    <lineage>
        <taxon>Bacteria</taxon>
        <taxon>Bacillati</taxon>
        <taxon>Cyanobacteriota</taxon>
        <taxon>Cyanophyceae</taxon>
        <taxon>Leptolyngbyales</taxon>
        <taxon>Leptolyngbyaceae</taxon>
        <taxon>Stenomitos</taxon>
    </lineage>
</organism>
<feature type="domain" description="FAD-binding" evidence="1">
    <location>
        <begin position="9"/>
        <end position="159"/>
    </location>
</feature>
<dbReference type="SUPFAM" id="SSF51905">
    <property type="entry name" value="FAD/NAD(P)-binding domain"/>
    <property type="match status" value="1"/>
</dbReference>
<protein>
    <submittedName>
        <fullName evidence="3">FAD binding domain-containing protein</fullName>
    </submittedName>
</protein>
<dbReference type="Gene3D" id="3.50.50.60">
    <property type="entry name" value="FAD/NAD(P)-binding domain"/>
    <property type="match status" value="2"/>
</dbReference>
<evidence type="ECO:0000259" key="2">
    <source>
        <dbReference type="Pfam" id="PF22607"/>
    </source>
</evidence>
<dbReference type="InterPro" id="IPR002938">
    <property type="entry name" value="FAD-bd"/>
</dbReference>
<dbReference type="EMBL" id="JAMPLM010000088">
    <property type="protein sequence ID" value="MEP1062762.1"/>
    <property type="molecule type" value="Genomic_DNA"/>
</dbReference>
<dbReference type="NCBIfam" id="NF005566">
    <property type="entry name" value="PRK07236.1"/>
    <property type="match status" value="1"/>
</dbReference>
<proteinExistence type="predicted"/>
<dbReference type="InterPro" id="IPR036188">
    <property type="entry name" value="FAD/NAD-bd_sf"/>
</dbReference>
<dbReference type="PANTHER" id="PTHR47469:SF2">
    <property type="entry name" value="OS06G0597600 PROTEIN"/>
    <property type="match status" value="1"/>
</dbReference>
<evidence type="ECO:0000313" key="4">
    <source>
        <dbReference type="Proteomes" id="UP001476950"/>
    </source>
</evidence>
<dbReference type="InterPro" id="IPR054707">
    <property type="entry name" value="DhpH_subs-bd"/>
</dbReference>
<reference evidence="3 4" key="1">
    <citation type="submission" date="2022-04" db="EMBL/GenBank/DDBJ databases">
        <title>Positive selection, recombination, and allopatry shape intraspecific diversity of widespread and dominant cyanobacteria.</title>
        <authorList>
            <person name="Wei J."/>
            <person name="Shu W."/>
            <person name="Hu C."/>
        </authorList>
    </citation>
    <scope>NUCLEOTIDE SEQUENCE [LARGE SCALE GENOMIC DNA]</scope>
    <source>
        <strain evidence="3 4">AS-A4</strain>
    </source>
</reference>
<keyword evidence="4" id="KW-1185">Reference proteome</keyword>
<feature type="domain" description="2,6-dihydroxypyridine 3-monooxygenase substrate binding" evidence="2">
    <location>
        <begin position="167"/>
        <end position="295"/>
    </location>
</feature>
<evidence type="ECO:0000313" key="3">
    <source>
        <dbReference type="EMBL" id="MEP1062762.1"/>
    </source>
</evidence>
<dbReference type="InterPro" id="IPR053212">
    <property type="entry name" value="DHP_3-monooxygenase"/>
</dbReference>
<dbReference type="PANTHER" id="PTHR47469">
    <property type="entry name" value="MONOOXYGENASE-LIKE"/>
    <property type="match status" value="1"/>
</dbReference>
<sequence>MIEPTGNRALVIGGSLGGLFAGIMLRSIGWQVDIYERSAHDLDSRGGGIVLQPDVVDAFQRAGIETQALGVVAHERYYLNSDGSIAQPMPMRQRLTSWNLLYGSMRRHFPAQHYHVGKQLNDIQQTSDQVTATFTDSTQATADLLLGADGPNSTVRHQFLPDAHYQYAGYVAYRGLVNEAELEKEAAALFTERFVFYQFPNSHILQYVIPGEGESLEPGQRRFNWVWYVNYDEATELPHLLTDKNGKQRGYSMPPGLLAADVEQAMRSYAATVLVPPFQKLVAATQEPFVQAILDLGVPQMTFGRVALIGDAAFMPRPHTAASTAKAAANAIALAEALMKHNHNVSKALKSWEPLQLAHGNQLLASGQQLGNRSQFSYGVGRQGEKLDALPQRA</sequence>
<dbReference type="Pfam" id="PF01494">
    <property type="entry name" value="FAD_binding_3"/>
    <property type="match status" value="1"/>
</dbReference>
<comment type="caution">
    <text evidence="3">The sequence shown here is derived from an EMBL/GenBank/DDBJ whole genome shotgun (WGS) entry which is preliminary data.</text>
</comment>